<dbReference type="SUPFAM" id="SSF81891">
    <property type="entry name" value="Poly A polymerase C-terminal region-like"/>
    <property type="match status" value="1"/>
</dbReference>
<evidence type="ECO:0000259" key="9">
    <source>
        <dbReference type="Pfam" id="PF12627"/>
    </source>
</evidence>
<comment type="caution">
    <text evidence="10">The sequence shown here is derived from an EMBL/GenBank/DDBJ whole genome shotgun (WGS) entry which is preliminary data.</text>
</comment>
<dbReference type="Gene3D" id="3.30.460.10">
    <property type="entry name" value="Beta Polymerase, domain 2"/>
    <property type="match status" value="1"/>
</dbReference>
<dbReference type="GO" id="GO:0000166">
    <property type="term" value="F:nucleotide binding"/>
    <property type="evidence" value="ECO:0007669"/>
    <property type="project" value="UniProtKB-KW"/>
</dbReference>
<organism evidence="10">
    <name type="scientific">marine sediment metagenome</name>
    <dbReference type="NCBI Taxonomy" id="412755"/>
    <lineage>
        <taxon>unclassified sequences</taxon>
        <taxon>metagenomes</taxon>
        <taxon>ecological metagenomes</taxon>
    </lineage>
</organism>
<feature type="domain" description="Poly A polymerase head" evidence="8">
    <location>
        <begin position="26"/>
        <end position="144"/>
    </location>
</feature>
<dbReference type="Gene3D" id="1.10.3090.10">
    <property type="entry name" value="cca-adding enzyme, domain 2"/>
    <property type="match status" value="1"/>
</dbReference>
<feature type="domain" description="tRNA nucleotidyltransferase/poly(A) polymerase RNA and SrmB- binding" evidence="9">
    <location>
        <begin position="171"/>
        <end position="231"/>
    </location>
</feature>
<dbReference type="SUPFAM" id="SSF81301">
    <property type="entry name" value="Nucleotidyltransferase"/>
    <property type="match status" value="1"/>
</dbReference>
<dbReference type="GO" id="GO:0016779">
    <property type="term" value="F:nucleotidyltransferase activity"/>
    <property type="evidence" value="ECO:0007669"/>
    <property type="project" value="UniProtKB-KW"/>
</dbReference>
<accession>A0A0F9VB72</accession>
<dbReference type="GO" id="GO:0046872">
    <property type="term" value="F:metal ion binding"/>
    <property type="evidence" value="ECO:0007669"/>
    <property type="project" value="UniProtKB-KW"/>
</dbReference>
<protein>
    <recommendedName>
        <fullName evidence="11">Poly A polymerase head domain-containing protein</fullName>
    </recommendedName>
</protein>
<reference evidence="10" key="1">
    <citation type="journal article" date="2015" name="Nature">
        <title>Complex archaea that bridge the gap between prokaryotes and eukaryotes.</title>
        <authorList>
            <person name="Spang A."/>
            <person name="Saw J.H."/>
            <person name="Jorgensen S.L."/>
            <person name="Zaremba-Niedzwiedzka K."/>
            <person name="Martijn J."/>
            <person name="Lind A.E."/>
            <person name="van Eijk R."/>
            <person name="Schleper C."/>
            <person name="Guy L."/>
            <person name="Ettema T.J."/>
        </authorList>
    </citation>
    <scope>NUCLEOTIDE SEQUENCE</scope>
</reference>
<keyword evidence="6" id="KW-0547">Nucleotide-binding</keyword>
<dbReference type="GO" id="GO:0000049">
    <property type="term" value="F:tRNA binding"/>
    <property type="evidence" value="ECO:0007669"/>
    <property type="project" value="TreeGrafter"/>
</dbReference>
<dbReference type="InterPro" id="IPR050264">
    <property type="entry name" value="Bact_CCA-adding_enz_type3_sf"/>
</dbReference>
<evidence type="ECO:0000256" key="1">
    <source>
        <dbReference type="ARBA" id="ARBA00001946"/>
    </source>
</evidence>
<dbReference type="Pfam" id="PF12627">
    <property type="entry name" value="PolyA_pol_RNAbd"/>
    <property type="match status" value="1"/>
</dbReference>
<keyword evidence="5" id="KW-0479">Metal-binding</keyword>
<evidence type="ECO:0000256" key="3">
    <source>
        <dbReference type="ARBA" id="ARBA00022694"/>
    </source>
</evidence>
<evidence type="ECO:0000256" key="6">
    <source>
        <dbReference type="ARBA" id="ARBA00022741"/>
    </source>
</evidence>
<comment type="cofactor">
    <cofactor evidence="1">
        <name>Mg(2+)</name>
        <dbReference type="ChEBI" id="CHEBI:18420"/>
    </cofactor>
</comment>
<dbReference type="PANTHER" id="PTHR46173">
    <property type="entry name" value="CCA TRNA NUCLEOTIDYLTRANSFERASE 1, MITOCHONDRIAL"/>
    <property type="match status" value="1"/>
</dbReference>
<dbReference type="InterPro" id="IPR002646">
    <property type="entry name" value="PolA_pol_head_dom"/>
</dbReference>
<evidence type="ECO:0008006" key="11">
    <source>
        <dbReference type="Google" id="ProtNLM"/>
    </source>
</evidence>
<keyword evidence="4" id="KW-0548">Nucleotidyltransferase</keyword>
<evidence type="ECO:0000313" key="10">
    <source>
        <dbReference type="EMBL" id="KKN97027.1"/>
    </source>
</evidence>
<sequence length="412" mass="46270">MARPASEQTALWVLRKLREGGYEALFAGGCVRDQLLGAPCTDYDVATNASPKQVRGLFRHVLMVGAKFGVAMVVHRGQVVEVVTFRSDETYSDGRRPDRVTFSTAREDALRRDFTINGMFYDPIAKKVIDYVDGQEDLQARILRTIGSPEQRFDEDYLRLIRAVRFAARLDFRIDPATEAALAANADKIVSISGERVFDELRKMLSNTSAVRSLADLQRFGLMQHIVPELFDADDHWPAAMQRAEKIGHYADFLLTLAALLLELPSRVIGRICRRWGASNETRLALQWIAKHGGDWQAAPNWPLCKIKRLLAYGQFDRLCLLWLAIEELDTGQTDYHQLLRKKIASIDPDQIAPPPLVSGEDLLGLGLSESPKLGRILNKLYDAQLNEELKSRRTALAEARRMVTEAAAPNA</sequence>
<dbReference type="PANTHER" id="PTHR46173:SF1">
    <property type="entry name" value="CCA TRNA NUCLEOTIDYLTRANSFERASE 1, MITOCHONDRIAL"/>
    <property type="match status" value="1"/>
</dbReference>
<dbReference type="Pfam" id="PF01743">
    <property type="entry name" value="PolyA_pol"/>
    <property type="match status" value="1"/>
</dbReference>
<dbReference type="AlphaFoldDB" id="A0A0F9VB72"/>
<keyword evidence="7" id="KW-0460">Magnesium</keyword>
<dbReference type="InterPro" id="IPR032828">
    <property type="entry name" value="PolyA_RNA-bd"/>
</dbReference>
<keyword evidence="2" id="KW-0808">Transferase</keyword>
<keyword evidence="3" id="KW-0819">tRNA processing</keyword>
<dbReference type="InterPro" id="IPR043519">
    <property type="entry name" value="NT_sf"/>
</dbReference>
<evidence type="ECO:0000256" key="7">
    <source>
        <dbReference type="ARBA" id="ARBA00022842"/>
    </source>
</evidence>
<evidence type="ECO:0000259" key="8">
    <source>
        <dbReference type="Pfam" id="PF01743"/>
    </source>
</evidence>
<evidence type="ECO:0000256" key="4">
    <source>
        <dbReference type="ARBA" id="ARBA00022695"/>
    </source>
</evidence>
<evidence type="ECO:0000256" key="2">
    <source>
        <dbReference type="ARBA" id="ARBA00022679"/>
    </source>
</evidence>
<dbReference type="EMBL" id="LAZR01000061">
    <property type="protein sequence ID" value="KKN97027.1"/>
    <property type="molecule type" value="Genomic_DNA"/>
</dbReference>
<name>A0A0F9VB72_9ZZZZ</name>
<dbReference type="CDD" id="cd05398">
    <property type="entry name" value="NT_ClassII-CCAase"/>
    <property type="match status" value="1"/>
</dbReference>
<proteinExistence type="predicted"/>
<dbReference type="GO" id="GO:0008033">
    <property type="term" value="P:tRNA processing"/>
    <property type="evidence" value="ECO:0007669"/>
    <property type="project" value="UniProtKB-KW"/>
</dbReference>
<gene>
    <name evidence="10" type="ORF">LCGC14_0162780</name>
</gene>
<evidence type="ECO:0000256" key="5">
    <source>
        <dbReference type="ARBA" id="ARBA00022723"/>
    </source>
</evidence>